<accession>A0ABY4CHK8</accession>
<keyword evidence="2" id="KW-1185">Reference proteome</keyword>
<sequence>MIDWESGYVIGIREEREHIQLIDVIEESSGSIQPAIAYPLLTGSCALGMRVRINRTARMLGLGSGGYDFVIPDADIRETLAKPENPEFGTELWLDAKGSPLSACAENQKTGTDRSHFAMKRQAGHIMKLRYTPMQLKVHAIEEPTHPLHSRIYGKDSLHNCPVIVAELHSMVPVLCSVLQYLTSHSCQIAYVMTDGGALPAMMSKNCQELKQKHLLAGVVTVGNAFGGDIEAINLYSGLLAARYALQADAIIVAMGPGITGSGTTYGHTGIEQGVALNAIHTLRGHGIPVLRCSATDRRKRHDGISHHTLTSLMQVSLVSGSIGVPEIASSTVKEKIWDQLIGHRICERYEIIETGCSHVSDAFRQYGIHCSSMGRTYEDDPVFFDMAGAAAEVAVRSTAWRKSLRYAEDVRN</sequence>
<dbReference type="Proteomes" id="UP000830167">
    <property type="component" value="Chromosome"/>
</dbReference>
<gene>
    <name evidence="1" type="ORF">LSG31_18835</name>
</gene>
<proteinExistence type="predicted"/>
<dbReference type="InterPro" id="IPR024479">
    <property type="entry name" value="DUF3866"/>
</dbReference>
<protein>
    <submittedName>
        <fullName evidence="1">DUF3866 family protein</fullName>
    </submittedName>
</protein>
<evidence type="ECO:0000313" key="1">
    <source>
        <dbReference type="EMBL" id="UOF89903.1"/>
    </source>
</evidence>
<dbReference type="Pfam" id="PF12982">
    <property type="entry name" value="DUF3866"/>
    <property type="match status" value="1"/>
</dbReference>
<evidence type="ECO:0000313" key="2">
    <source>
        <dbReference type="Proteomes" id="UP000830167"/>
    </source>
</evidence>
<organism evidence="1 2">
    <name type="scientific">Fodinisporobacter ferrooxydans</name>
    <dbReference type="NCBI Taxonomy" id="2901836"/>
    <lineage>
        <taxon>Bacteria</taxon>
        <taxon>Bacillati</taxon>
        <taxon>Bacillota</taxon>
        <taxon>Bacilli</taxon>
        <taxon>Bacillales</taxon>
        <taxon>Alicyclobacillaceae</taxon>
        <taxon>Fodinisporobacter</taxon>
    </lineage>
</organism>
<name>A0ABY4CHK8_9BACL</name>
<dbReference type="RefSeq" id="WP_347436599.1">
    <property type="nucleotide sequence ID" value="NZ_CP089291.1"/>
</dbReference>
<reference evidence="1" key="1">
    <citation type="submission" date="2021-12" db="EMBL/GenBank/DDBJ databases">
        <title>Alicyclobacillaceae gen. nov., sp. nov., isolated from chalcocite enrichment system.</title>
        <authorList>
            <person name="Jiang Z."/>
        </authorList>
    </citation>
    <scope>NUCLEOTIDE SEQUENCE</scope>
    <source>
        <strain evidence="1">MYW30-H2</strain>
    </source>
</reference>
<dbReference type="EMBL" id="CP089291">
    <property type="protein sequence ID" value="UOF89903.1"/>
    <property type="molecule type" value="Genomic_DNA"/>
</dbReference>